<dbReference type="EMBL" id="FNAG01000006">
    <property type="protein sequence ID" value="SDD73469.1"/>
    <property type="molecule type" value="Genomic_DNA"/>
</dbReference>
<dbReference type="STRING" id="265719.SAMN04488509_10652"/>
<evidence type="ECO:0000259" key="1">
    <source>
        <dbReference type="Pfam" id="PF07603"/>
    </source>
</evidence>
<sequence>MSAGIAAAGSRGRPWDICTRTPALLAVLWALSAVGPVSAQSCFNAQVAASTPTADFELQNDGTAVHRPSGLQWMRCSLGQAWSGASCSGTAQNLTQWRDALQLVRAINLGDSNADGDGAPGFAGHSDWRMPNLKELASLHEACRRTPAINEQVFPNAPAQGLHWTSTTVHQNAVAVWYFDFGSGRAGFALKSEAMPRFLRLVRGGSAGGGYQAGTNRVFANGFEAAP</sequence>
<dbReference type="Pfam" id="PF07603">
    <property type="entry name" value="Lcl_C"/>
    <property type="match status" value="1"/>
</dbReference>
<dbReference type="AlphaFoldDB" id="A0A1G6X5U2"/>
<organism evidence="2 3">
    <name type="scientific">Aquimonas voraii</name>
    <dbReference type="NCBI Taxonomy" id="265719"/>
    <lineage>
        <taxon>Bacteria</taxon>
        <taxon>Pseudomonadati</taxon>
        <taxon>Pseudomonadota</taxon>
        <taxon>Gammaproteobacteria</taxon>
        <taxon>Lysobacterales</taxon>
        <taxon>Lysobacteraceae</taxon>
        <taxon>Aquimonas</taxon>
    </lineage>
</organism>
<evidence type="ECO:0000313" key="2">
    <source>
        <dbReference type="EMBL" id="SDD73469.1"/>
    </source>
</evidence>
<feature type="domain" description="Lcl C-terminal" evidence="1">
    <location>
        <begin position="63"/>
        <end position="203"/>
    </location>
</feature>
<reference evidence="2 3" key="1">
    <citation type="submission" date="2016-10" db="EMBL/GenBank/DDBJ databases">
        <authorList>
            <person name="de Groot N.N."/>
        </authorList>
    </citation>
    <scope>NUCLEOTIDE SEQUENCE [LARGE SCALE GENOMIC DNA]</scope>
    <source>
        <strain evidence="2 3">DSM 16957</strain>
    </source>
</reference>
<dbReference type="PANTHER" id="PTHR35812">
    <property type="entry name" value="LIPOPROTEIN"/>
    <property type="match status" value="1"/>
</dbReference>
<dbReference type="InterPro" id="IPR011460">
    <property type="entry name" value="Lcl_C"/>
</dbReference>
<dbReference type="OrthoDB" id="9793251at2"/>
<keyword evidence="3" id="KW-1185">Reference proteome</keyword>
<dbReference type="PANTHER" id="PTHR35812:SF1">
    <property type="entry name" value="LIPOPROTEIN"/>
    <property type="match status" value="1"/>
</dbReference>
<dbReference type="Proteomes" id="UP000199603">
    <property type="component" value="Unassembled WGS sequence"/>
</dbReference>
<accession>A0A1G6X5U2</accession>
<dbReference type="RefSeq" id="WP_091242661.1">
    <property type="nucleotide sequence ID" value="NZ_FNAG01000006.1"/>
</dbReference>
<proteinExistence type="predicted"/>
<name>A0A1G6X5U2_9GAMM</name>
<evidence type="ECO:0000313" key="3">
    <source>
        <dbReference type="Proteomes" id="UP000199603"/>
    </source>
</evidence>
<gene>
    <name evidence="2" type="ORF">SAMN04488509_10652</name>
</gene>
<protein>
    <recommendedName>
        <fullName evidence="1">Lcl C-terminal domain-containing protein</fullName>
    </recommendedName>
</protein>